<comment type="caution">
    <text evidence="2">The sequence shown here is derived from an EMBL/GenBank/DDBJ whole genome shotgun (WGS) entry which is preliminary data.</text>
</comment>
<dbReference type="AlphaFoldDB" id="A0A316EED2"/>
<proteinExistence type="predicted"/>
<evidence type="ECO:0000256" key="1">
    <source>
        <dbReference type="SAM" id="SignalP"/>
    </source>
</evidence>
<keyword evidence="1" id="KW-0732">Signal</keyword>
<dbReference type="Proteomes" id="UP000245489">
    <property type="component" value="Unassembled WGS sequence"/>
</dbReference>
<name>A0A316EED2_9BACT</name>
<accession>A0A316EED2</accession>
<gene>
    <name evidence="2" type="ORF">LV89_01831</name>
</gene>
<evidence type="ECO:0000313" key="2">
    <source>
        <dbReference type="EMBL" id="PWK27019.1"/>
    </source>
</evidence>
<feature type="chain" id="PRO_5016421533" evidence="1">
    <location>
        <begin position="23"/>
        <end position="142"/>
    </location>
</feature>
<dbReference type="EMBL" id="QGGO01000008">
    <property type="protein sequence ID" value="PWK27019.1"/>
    <property type="molecule type" value="Genomic_DNA"/>
</dbReference>
<organism evidence="2 3">
    <name type="scientific">Arcicella aurantiaca</name>
    <dbReference type="NCBI Taxonomy" id="591202"/>
    <lineage>
        <taxon>Bacteria</taxon>
        <taxon>Pseudomonadati</taxon>
        <taxon>Bacteroidota</taxon>
        <taxon>Cytophagia</taxon>
        <taxon>Cytophagales</taxon>
        <taxon>Flectobacillaceae</taxon>
        <taxon>Arcicella</taxon>
    </lineage>
</organism>
<evidence type="ECO:0000313" key="3">
    <source>
        <dbReference type="Proteomes" id="UP000245489"/>
    </source>
</evidence>
<keyword evidence="3" id="KW-1185">Reference proteome</keyword>
<reference evidence="2 3" key="1">
    <citation type="submission" date="2018-05" db="EMBL/GenBank/DDBJ databases">
        <title>Genomic Encyclopedia of Archaeal and Bacterial Type Strains, Phase II (KMG-II): from individual species to whole genera.</title>
        <authorList>
            <person name="Goeker M."/>
        </authorList>
    </citation>
    <scope>NUCLEOTIDE SEQUENCE [LARGE SCALE GENOMIC DNA]</scope>
    <source>
        <strain evidence="2 3">DSM 22214</strain>
    </source>
</reference>
<sequence length="142" mass="16416">MIRSQFLAVIFLLTMYSGYSQTDTVKVQQDTAQYVLIPLKTIRDINENDARCDTIQKRFKQISRLYSLQKIELKHFKRLDLNNQKIERSSLAIEGVYQNSQVIIRQIKPPETFIGKVWGFTKNYVIPALSVFTAGYFTGKGS</sequence>
<protein>
    <submittedName>
        <fullName evidence="2">Uncharacterized protein</fullName>
    </submittedName>
</protein>
<feature type="signal peptide" evidence="1">
    <location>
        <begin position="1"/>
        <end position="22"/>
    </location>
</feature>